<evidence type="ECO:0000313" key="1">
    <source>
        <dbReference type="EMBL" id="CEP15471.1"/>
    </source>
</evidence>
<evidence type="ECO:0000313" key="2">
    <source>
        <dbReference type="Proteomes" id="UP000054107"/>
    </source>
</evidence>
<reference evidence="1 2" key="1">
    <citation type="submission" date="2014-09" db="EMBL/GenBank/DDBJ databases">
        <authorList>
            <person name="Ellenberger Sabrina"/>
        </authorList>
    </citation>
    <scope>NUCLEOTIDE SEQUENCE [LARGE SCALE GENOMIC DNA]</scope>
    <source>
        <strain evidence="1 2">CBS 412.66</strain>
    </source>
</reference>
<dbReference type="OrthoDB" id="2220517at2759"/>
<dbReference type="EMBL" id="LN732288">
    <property type="protein sequence ID" value="CEP15471.1"/>
    <property type="molecule type" value="Genomic_DNA"/>
</dbReference>
<proteinExistence type="predicted"/>
<sequence length="79" mass="9300">MCGFNLVKQKRMQHQNNNLQDFDFISKLPTLKTSNVIDFVNAAAQGLINYQRISAYYNDDNWLIKLDFKSYIKKQKATH</sequence>
<protein>
    <submittedName>
        <fullName evidence="1">Uncharacterized protein</fullName>
    </submittedName>
</protein>
<name>A0A0B7NDH6_9FUNG</name>
<keyword evidence="2" id="KW-1185">Reference proteome</keyword>
<dbReference type="AlphaFoldDB" id="A0A0B7NDH6"/>
<organism evidence="1 2">
    <name type="scientific">Parasitella parasitica</name>
    <dbReference type="NCBI Taxonomy" id="35722"/>
    <lineage>
        <taxon>Eukaryota</taxon>
        <taxon>Fungi</taxon>
        <taxon>Fungi incertae sedis</taxon>
        <taxon>Mucoromycota</taxon>
        <taxon>Mucoromycotina</taxon>
        <taxon>Mucoromycetes</taxon>
        <taxon>Mucorales</taxon>
        <taxon>Mucorineae</taxon>
        <taxon>Mucoraceae</taxon>
        <taxon>Parasitella</taxon>
    </lineage>
</organism>
<accession>A0A0B7NDH6</accession>
<dbReference type="Proteomes" id="UP000054107">
    <property type="component" value="Unassembled WGS sequence"/>
</dbReference>
<gene>
    <name evidence="1" type="primary">PARPA_09690.1 scaffold 37816</name>
</gene>